<proteinExistence type="inferred from homology"/>
<evidence type="ECO:0008006" key="7">
    <source>
        <dbReference type="Google" id="ProtNLM"/>
    </source>
</evidence>
<dbReference type="Proteomes" id="UP000034881">
    <property type="component" value="Unassembled WGS sequence"/>
</dbReference>
<dbReference type="PIRSF" id="PIRSF019455">
    <property type="entry name" value="CopR_AtkY"/>
    <property type="match status" value="1"/>
</dbReference>
<dbReference type="Pfam" id="PF03965">
    <property type="entry name" value="Penicillinase_R"/>
    <property type="match status" value="1"/>
</dbReference>
<dbReference type="InterPro" id="IPR005650">
    <property type="entry name" value="BlaI_family"/>
</dbReference>
<evidence type="ECO:0000256" key="1">
    <source>
        <dbReference type="ARBA" id="ARBA00011046"/>
    </source>
</evidence>
<dbReference type="Gene3D" id="1.10.10.10">
    <property type="entry name" value="Winged helix-like DNA-binding domain superfamily/Winged helix DNA-binding domain"/>
    <property type="match status" value="1"/>
</dbReference>
<dbReference type="InterPro" id="IPR036390">
    <property type="entry name" value="WH_DNA-bd_sf"/>
</dbReference>
<evidence type="ECO:0000256" key="3">
    <source>
        <dbReference type="ARBA" id="ARBA00023125"/>
    </source>
</evidence>
<reference evidence="5 6" key="1">
    <citation type="journal article" date="2015" name="Nature">
        <title>rRNA introns, odd ribosomes, and small enigmatic genomes across a large radiation of phyla.</title>
        <authorList>
            <person name="Brown C.T."/>
            <person name="Hug L.A."/>
            <person name="Thomas B.C."/>
            <person name="Sharon I."/>
            <person name="Castelle C.J."/>
            <person name="Singh A."/>
            <person name="Wilkins M.J."/>
            <person name="Williams K.H."/>
            <person name="Banfield J.F."/>
        </authorList>
    </citation>
    <scope>NUCLEOTIDE SEQUENCE [LARGE SCALE GENOMIC DNA]</scope>
</reference>
<dbReference type="GO" id="GO:0003677">
    <property type="term" value="F:DNA binding"/>
    <property type="evidence" value="ECO:0007669"/>
    <property type="project" value="UniProtKB-KW"/>
</dbReference>
<evidence type="ECO:0000313" key="6">
    <source>
        <dbReference type="Proteomes" id="UP000034881"/>
    </source>
</evidence>
<organism evidence="5 6">
    <name type="scientific">Candidatus Daviesbacteria bacterium GW2011_GWC2_40_12</name>
    <dbReference type="NCBI Taxonomy" id="1618431"/>
    <lineage>
        <taxon>Bacteria</taxon>
        <taxon>Candidatus Daviesiibacteriota</taxon>
    </lineage>
</organism>
<dbReference type="EMBL" id="LBYB01000001">
    <property type="protein sequence ID" value="KKR42811.1"/>
    <property type="molecule type" value="Genomic_DNA"/>
</dbReference>
<keyword evidence="3" id="KW-0238">DNA-binding</keyword>
<sequence>MNKKRVTGKVLGDLESEVMEIIWGQKGAVSVKSVTEILSKRRQIAYTTVMTIMARLVNKGVLVRHMSGPSYLYKPKVSKEQFVAKAVHGIFSSAVSTLGEEVLAHFIKEIQKISPKKRQDLLKKLSEG</sequence>
<evidence type="ECO:0000313" key="5">
    <source>
        <dbReference type="EMBL" id="KKR42811.1"/>
    </source>
</evidence>
<name>A0A0G0QZE0_9BACT</name>
<accession>A0A0G0QZE0</accession>
<comment type="similarity">
    <text evidence="1">Belongs to the BlaI transcriptional regulatory family.</text>
</comment>
<gene>
    <name evidence="5" type="ORF">UT77_C0001G0262</name>
</gene>
<dbReference type="SUPFAM" id="SSF46785">
    <property type="entry name" value="Winged helix' DNA-binding domain"/>
    <property type="match status" value="1"/>
</dbReference>
<evidence type="ECO:0000256" key="4">
    <source>
        <dbReference type="ARBA" id="ARBA00023163"/>
    </source>
</evidence>
<evidence type="ECO:0000256" key="2">
    <source>
        <dbReference type="ARBA" id="ARBA00023015"/>
    </source>
</evidence>
<keyword evidence="4" id="KW-0804">Transcription</keyword>
<dbReference type="AlphaFoldDB" id="A0A0G0QZE0"/>
<dbReference type="GO" id="GO:0045892">
    <property type="term" value="P:negative regulation of DNA-templated transcription"/>
    <property type="evidence" value="ECO:0007669"/>
    <property type="project" value="InterPro"/>
</dbReference>
<comment type="caution">
    <text evidence="5">The sequence shown here is derived from an EMBL/GenBank/DDBJ whole genome shotgun (WGS) entry which is preliminary data.</text>
</comment>
<dbReference type="InterPro" id="IPR036388">
    <property type="entry name" value="WH-like_DNA-bd_sf"/>
</dbReference>
<protein>
    <recommendedName>
        <fullName evidence="7">Transcriptional repressor, CopY family</fullName>
    </recommendedName>
</protein>
<keyword evidence="2" id="KW-0805">Transcription regulation</keyword>